<dbReference type="STRING" id="1408281.Epro_1149"/>
<dbReference type="InterPro" id="IPR053195">
    <property type="entry name" value="Bax-like"/>
</dbReference>
<dbReference type="Gene3D" id="1.10.530.10">
    <property type="match status" value="1"/>
</dbReference>
<name>A0A0G3WJR3_9BACT</name>
<protein>
    <submittedName>
        <fullName evidence="2">Putative Bax protein</fullName>
    </submittedName>
</protein>
<dbReference type="KEGG" id="epo:Epro_1149"/>
<dbReference type="PROSITE" id="PS51257">
    <property type="entry name" value="PROKAR_LIPOPROTEIN"/>
    <property type="match status" value="1"/>
</dbReference>
<dbReference type="AlphaFoldDB" id="A0A0G3WJR3"/>
<accession>A0A0G3WJR3</accession>
<dbReference type="PANTHER" id="PTHR40572:SF1">
    <property type="entry name" value="PROTEIN BAX"/>
    <property type="match status" value="1"/>
</dbReference>
<proteinExistence type="predicted"/>
<evidence type="ECO:0000313" key="2">
    <source>
        <dbReference type="EMBL" id="AKL98528.1"/>
    </source>
</evidence>
<dbReference type="PANTHER" id="PTHR40572">
    <property type="entry name" value="PROTEIN BAX"/>
    <property type="match status" value="1"/>
</dbReference>
<dbReference type="GO" id="GO:0004040">
    <property type="term" value="F:amidase activity"/>
    <property type="evidence" value="ECO:0007669"/>
    <property type="project" value="InterPro"/>
</dbReference>
<dbReference type="RefSeq" id="WP_052571148.1">
    <property type="nucleotide sequence ID" value="NZ_CP009498.1"/>
</dbReference>
<evidence type="ECO:0000313" key="3">
    <source>
        <dbReference type="Proteomes" id="UP000035337"/>
    </source>
</evidence>
<feature type="domain" description="Mannosyl-glycoprotein endo-beta-N-acetylglucosamidase-like" evidence="1">
    <location>
        <begin position="139"/>
        <end position="268"/>
    </location>
</feature>
<dbReference type="EMBL" id="CP009498">
    <property type="protein sequence ID" value="AKL98528.1"/>
    <property type="molecule type" value="Genomic_DNA"/>
</dbReference>
<dbReference type="Proteomes" id="UP000035337">
    <property type="component" value="Chromosome"/>
</dbReference>
<evidence type="ECO:0000259" key="1">
    <source>
        <dbReference type="Pfam" id="PF01832"/>
    </source>
</evidence>
<sequence length="279" mass="31309">MRFFTLSLVVILTTILTGCFALHKKDLHNNFFVASSYAQMERICEKYGDEPDKMRLEKKAPLLLFKGFPPDFPQQDLSLRKKIFIQAVLPVALAVNREIMSKREKLILLSKKSSLSSSDERWISEVKDEYGGQSLSLEELIKRVDVIPASLVLAQGAHETAWGSSRFLVEGNALFGEWVWDSSGIIPLGRPEGQNYSIKSFASIYDCARSYADKLNRLDAYAKFRTLRANLRAENAPLSGTVLAEGLENYSGEGKAYINKIKSQIAENGLSDFDEVVLK</sequence>
<dbReference type="OrthoDB" id="977752at2"/>
<keyword evidence="3" id="KW-1185">Reference proteome</keyword>
<organism evidence="2 3">
    <name type="scientific">Endomicrobium proavitum</name>
    <dbReference type="NCBI Taxonomy" id="1408281"/>
    <lineage>
        <taxon>Bacteria</taxon>
        <taxon>Pseudomonadati</taxon>
        <taxon>Elusimicrobiota</taxon>
        <taxon>Endomicrobiia</taxon>
        <taxon>Endomicrobiales</taxon>
        <taxon>Endomicrobiaceae</taxon>
        <taxon>Endomicrobium</taxon>
    </lineage>
</organism>
<reference evidence="2 3" key="1">
    <citation type="submission" date="2014-09" db="EMBL/GenBank/DDBJ databases">
        <title>Complete genome sequence of Endomicrobium proavitum.</title>
        <authorList>
            <person name="Zheng H."/>
        </authorList>
    </citation>
    <scope>NUCLEOTIDE SEQUENCE [LARGE SCALE GENOMIC DNA]</scope>
    <source>
        <strain evidence="2 3">Rsa215</strain>
    </source>
</reference>
<gene>
    <name evidence="2" type="ORF">Epro_1149</name>
</gene>
<dbReference type="Pfam" id="PF01832">
    <property type="entry name" value="Glucosaminidase"/>
    <property type="match status" value="1"/>
</dbReference>
<dbReference type="InterPro" id="IPR002901">
    <property type="entry name" value="MGlyc_endo_b_GlcNAc-like_dom"/>
</dbReference>